<name>A0A6G1PVI9_CHAAH</name>
<dbReference type="PANTHER" id="PTHR46528">
    <property type="entry name" value="PROTEIN SON"/>
    <property type="match status" value="1"/>
</dbReference>
<dbReference type="SMART" id="SM00360">
    <property type="entry name" value="RRM"/>
    <property type="match status" value="2"/>
</dbReference>
<accession>A0A6G1PVI9</accession>
<feature type="region of interest" description="Disordered" evidence="2">
    <location>
        <begin position="278"/>
        <end position="344"/>
    </location>
</feature>
<feature type="compositionally biased region" description="Polar residues" evidence="2">
    <location>
        <begin position="1150"/>
        <end position="1159"/>
    </location>
</feature>
<evidence type="ECO:0000256" key="2">
    <source>
        <dbReference type="SAM" id="MobiDB-lite"/>
    </source>
</evidence>
<feature type="compositionally biased region" description="Basic and acidic residues" evidence="2">
    <location>
        <begin position="1018"/>
        <end position="1073"/>
    </location>
</feature>
<dbReference type="InterPro" id="IPR003604">
    <property type="entry name" value="Matrin/U1-like-C_Znf_C2H2"/>
</dbReference>
<feature type="compositionally biased region" description="Low complexity" evidence="2">
    <location>
        <begin position="884"/>
        <end position="893"/>
    </location>
</feature>
<evidence type="ECO:0000313" key="5">
    <source>
        <dbReference type="Proteomes" id="UP000503349"/>
    </source>
</evidence>
<feature type="compositionally biased region" description="Basic and acidic residues" evidence="2">
    <location>
        <begin position="1119"/>
        <end position="1148"/>
    </location>
</feature>
<dbReference type="Gene3D" id="3.30.70.330">
    <property type="match status" value="3"/>
</dbReference>
<organism evidence="4 5">
    <name type="scientific">Channa argus</name>
    <name type="common">Northern snakehead</name>
    <name type="synonym">Ophicephalus argus</name>
    <dbReference type="NCBI Taxonomy" id="215402"/>
    <lineage>
        <taxon>Eukaryota</taxon>
        <taxon>Metazoa</taxon>
        <taxon>Chordata</taxon>
        <taxon>Craniata</taxon>
        <taxon>Vertebrata</taxon>
        <taxon>Euteleostomi</taxon>
        <taxon>Actinopterygii</taxon>
        <taxon>Neopterygii</taxon>
        <taxon>Teleostei</taxon>
        <taxon>Neoteleostei</taxon>
        <taxon>Acanthomorphata</taxon>
        <taxon>Anabantaria</taxon>
        <taxon>Anabantiformes</taxon>
        <taxon>Channoidei</taxon>
        <taxon>Channidae</taxon>
        <taxon>Channa</taxon>
    </lineage>
</organism>
<feature type="compositionally biased region" description="Low complexity" evidence="2">
    <location>
        <begin position="107"/>
        <end position="122"/>
    </location>
</feature>
<dbReference type="PROSITE" id="PS50102">
    <property type="entry name" value="RRM"/>
    <property type="match status" value="1"/>
</dbReference>
<dbReference type="InterPro" id="IPR000504">
    <property type="entry name" value="RRM_dom"/>
</dbReference>
<sequence>MVESSFALRLQLLFRPDASIHQDETNESLQQLTLSAINCALYPRDVTVPIGNALGVSSQLPSIMSHNYPYRRPPSDTDLRSEAGPYRSTGRRHASPDRDFYRPPQESFSSSYPSSSSSRSLTSAQCSQDGALSILSSCGLEPSDLALLAELPEDVLTVESLPHVLAQIKGKRGTIRSFPSNCLSAAASSSSSSYHRPPVSSSTSDRDHLSSQLVQYPIDQVTHGPLLSEQDCWGNPRISHSVGAHPTPSSTRYVVDFNHRPGPPEYGKIVRATGPVSSQELPSFSSAGQGSRTYPAHFSEPRSADYRTSPPPDEYHPKPRGGHRESQTSSVRSSSREAAAASMPSEKKALDFHGTCPTAFPYSCSLCDITVLSEKAFVELGSIDQAKDLVKFHINYPPTVNGEKIEFRISNTFNFLQSSQVVSFTPVPKGEDGKSDLISIVKRFGPLLYTLFLPSMAFVEMKNGSDAQKLIDHYSSNTLRIKDDYIKVAFSGEHKTLMRVPSAKRYEEETFSTKRSRSLSREKDNSKRRKRSSSKDQEGRNKKSSRERRSRDESNKHRKTRSRSKDKIREKSSRGTRSRSKSRPTEKSSKESKNRRSRSREKSSREKRTNTRPSSRDKSSSRSSRLTSSRQKALEETTAETKSRTKGEQTPLAAEKPQTDEKAALSAGESDIEGMEVIGEDGENLEEEDVEIEENEVKENNSQAERPEEDKKMKDRNEAEKDRDCEMKVDNSETRRETKEATETQLEDDKEPDFPVDLENCITLDELQDQSDGGGEHDKDEAKAPSTRVIYFKDLPMSFYTDVEFVRLVKYFGKAVRYLLIRRRQEGFIEMSSSLEAQKAAKELSCKFITFKGSKVNVRISHRYYRLSNGWEVPLNSDKEKRSQSQTQSQSSSSRRKSERLSKSKTSDRDEICENTEGKESSKKTPEKESGSKTSTEKKPDKDSPQKKTQEKDLKNSSKKESNGRKSPESESKKSALRESSNLKTQEKDVRNTVEKEINVTKSPEKEASNKKAPRGKPVREAPNKKPSQEDSVTADKEPLGKNPEQMKIEKECDARKSPDKELEKTCRSPDKESLEDEPSSGKTEKNSVAKSTKGLEKQLLPGMSQDDITLNTTENDLVPEKTLKTDSDSESSQAEKEHLETGEKEGSAQEGNQKSSEGQGVCLKEEPSEPAVTNPDLLEQPIKQEAYNKQQLQDSEEAEQGPVPAWDAAGPEKPTKPVGMEFVRPVVGYFCNLCQLIYADEDEAKLQHCSSLTHYRKYQVRS</sequence>
<dbReference type="GO" id="GO:0051726">
    <property type="term" value="P:regulation of cell cycle"/>
    <property type="evidence" value="ECO:0007669"/>
    <property type="project" value="InterPro"/>
</dbReference>
<feature type="compositionally biased region" description="Low complexity" evidence="2">
    <location>
        <begin position="327"/>
        <end position="344"/>
    </location>
</feature>
<evidence type="ECO:0000256" key="1">
    <source>
        <dbReference type="PROSITE-ProRule" id="PRU00176"/>
    </source>
</evidence>
<feature type="region of interest" description="Disordered" evidence="2">
    <location>
        <begin position="67"/>
        <end position="122"/>
    </location>
</feature>
<gene>
    <name evidence="4" type="ORF">EXN66_Car009958</name>
</gene>
<feature type="compositionally biased region" description="Low complexity" evidence="2">
    <location>
        <begin position="187"/>
        <end position="203"/>
    </location>
</feature>
<feature type="compositionally biased region" description="Acidic residues" evidence="2">
    <location>
        <begin position="670"/>
        <end position="694"/>
    </location>
</feature>
<feature type="region of interest" description="Disordered" evidence="2">
    <location>
        <begin position="875"/>
        <end position="1217"/>
    </location>
</feature>
<feature type="compositionally biased region" description="Basic and acidic residues" evidence="2">
    <location>
        <begin position="899"/>
        <end position="977"/>
    </location>
</feature>
<feature type="compositionally biased region" description="Basic and acidic residues" evidence="2">
    <location>
        <begin position="583"/>
        <end position="620"/>
    </location>
</feature>
<feature type="domain" description="RRM" evidence="3">
    <location>
        <begin position="788"/>
        <end position="863"/>
    </location>
</feature>
<dbReference type="InterPro" id="IPR032922">
    <property type="entry name" value="SON"/>
</dbReference>
<evidence type="ECO:0000313" key="4">
    <source>
        <dbReference type="EMBL" id="KAF3694282.1"/>
    </source>
</evidence>
<dbReference type="PANTHER" id="PTHR46528:SF1">
    <property type="entry name" value="PROTEIN SON"/>
    <property type="match status" value="1"/>
</dbReference>
<feature type="region of interest" description="Disordered" evidence="2">
    <location>
        <begin position="187"/>
        <end position="208"/>
    </location>
</feature>
<protein>
    <submittedName>
        <fullName evidence="4">Matrin-3</fullName>
    </submittedName>
</protein>
<dbReference type="Proteomes" id="UP000503349">
    <property type="component" value="Chromosome 9"/>
</dbReference>
<feature type="compositionally biased region" description="Acidic residues" evidence="2">
    <location>
        <begin position="745"/>
        <end position="754"/>
    </location>
</feature>
<feature type="compositionally biased region" description="Low complexity" evidence="2">
    <location>
        <begin position="621"/>
        <end position="630"/>
    </location>
</feature>
<reference evidence="5" key="2">
    <citation type="submission" date="2019-02" db="EMBL/GenBank/DDBJ databases">
        <title>Opniocepnalus argus Var Kimnra genome.</title>
        <authorList>
            <person name="Zhou C."/>
            <person name="Xiao S."/>
        </authorList>
    </citation>
    <scope>NUCLEOTIDE SEQUENCE [LARGE SCALE GENOMIC DNA]</scope>
</reference>
<feature type="compositionally biased region" description="Polar residues" evidence="2">
    <location>
        <begin position="278"/>
        <end position="292"/>
    </location>
</feature>
<feature type="compositionally biased region" description="Polar residues" evidence="2">
    <location>
        <begin position="1107"/>
        <end position="1116"/>
    </location>
</feature>
<feature type="compositionally biased region" description="Basic and acidic residues" evidence="2">
    <location>
        <begin position="632"/>
        <end position="647"/>
    </location>
</feature>
<keyword evidence="1" id="KW-0694">RNA-binding</keyword>
<dbReference type="AlphaFoldDB" id="A0A6G1PVI9"/>
<feature type="region of interest" description="Disordered" evidence="2">
    <location>
        <begin position="502"/>
        <end position="754"/>
    </location>
</feature>
<dbReference type="GO" id="GO:0003723">
    <property type="term" value="F:RNA binding"/>
    <property type="evidence" value="ECO:0007669"/>
    <property type="project" value="UniProtKB-UniRule"/>
</dbReference>
<feature type="compositionally biased region" description="Basic and acidic residues" evidence="2">
    <location>
        <begin position="695"/>
        <end position="742"/>
    </location>
</feature>
<reference evidence="4 5" key="1">
    <citation type="submission" date="2019-02" db="EMBL/GenBank/DDBJ databases">
        <title>Opniocepnalus argus genome.</title>
        <authorList>
            <person name="Zhou C."/>
            <person name="Xiao S."/>
        </authorList>
    </citation>
    <scope>NUCLEOTIDE SEQUENCE [LARGE SCALE GENOMIC DNA]</scope>
    <source>
        <strain evidence="4">OARG1902GOOAL</strain>
        <tissue evidence="4">Muscle</tissue>
    </source>
</reference>
<evidence type="ECO:0000259" key="3">
    <source>
        <dbReference type="PROSITE" id="PS50102"/>
    </source>
</evidence>
<dbReference type="EMBL" id="CM015720">
    <property type="protein sequence ID" value="KAF3694282.1"/>
    <property type="molecule type" value="Genomic_DNA"/>
</dbReference>
<dbReference type="InterPro" id="IPR012677">
    <property type="entry name" value="Nucleotide-bd_a/b_plait_sf"/>
</dbReference>
<keyword evidence="5" id="KW-1185">Reference proteome</keyword>
<feature type="compositionally biased region" description="Basic and acidic residues" evidence="2">
    <location>
        <begin position="985"/>
        <end position="1010"/>
    </location>
</feature>
<proteinExistence type="predicted"/>
<dbReference type="GO" id="GO:0043484">
    <property type="term" value="P:regulation of RNA splicing"/>
    <property type="evidence" value="ECO:0007669"/>
    <property type="project" value="InterPro"/>
</dbReference>
<dbReference type="GO" id="GO:0008270">
    <property type="term" value="F:zinc ion binding"/>
    <property type="evidence" value="ECO:0007669"/>
    <property type="project" value="InterPro"/>
</dbReference>
<dbReference type="SUPFAM" id="SSF54928">
    <property type="entry name" value="RNA-binding domain, RBD"/>
    <property type="match status" value="2"/>
</dbReference>
<feature type="compositionally biased region" description="Basic and acidic residues" evidence="2">
    <location>
        <begin position="313"/>
        <end position="326"/>
    </location>
</feature>
<dbReference type="InterPro" id="IPR035979">
    <property type="entry name" value="RBD_domain_sf"/>
</dbReference>
<dbReference type="SMART" id="SM00451">
    <property type="entry name" value="ZnF_U1"/>
    <property type="match status" value="1"/>
</dbReference>
<feature type="compositionally biased region" description="Basic and acidic residues" evidence="2">
    <location>
        <begin position="563"/>
        <end position="573"/>
    </location>
</feature>